<dbReference type="EMBL" id="GBRH01215414">
    <property type="protein sequence ID" value="JAD82481.1"/>
    <property type="molecule type" value="Transcribed_RNA"/>
</dbReference>
<sequence>MNPAHGHHPVAKFCYLHFWIMAEPRTPHLQLPDANLSYLNQFSHHGEALQHNYHHFCQLQHILEYAQNRQKCQHVFHLTLWGP</sequence>
<reference evidence="1" key="1">
    <citation type="submission" date="2014-09" db="EMBL/GenBank/DDBJ databases">
        <authorList>
            <person name="Magalhaes I.L.F."/>
            <person name="Oliveira U."/>
            <person name="Santos F.R."/>
            <person name="Vidigal T.H.D.A."/>
            <person name="Brescovit A.D."/>
            <person name="Santos A.J."/>
        </authorList>
    </citation>
    <scope>NUCLEOTIDE SEQUENCE</scope>
    <source>
        <tissue evidence="1">Shoot tissue taken approximately 20 cm above the soil surface</tissue>
    </source>
</reference>
<organism evidence="1">
    <name type="scientific">Arundo donax</name>
    <name type="common">Giant reed</name>
    <name type="synonym">Donax arundinaceus</name>
    <dbReference type="NCBI Taxonomy" id="35708"/>
    <lineage>
        <taxon>Eukaryota</taxon>
        <taxon>Viridiplantae</taxon>
        <taxon>Streptophyta</taxon>
        <taxon>Embryophyta</taxon>
        <taxon>Tracheophyta</taxon>
        <taxon>Spermatophyta</taxon>
        <taxon>Magnoliopsida</taxon>
        <taxon>Liliopsida</taxon>
        <taxon>Poales</taxon>
        <taxon>Poaceae</taxon>
        <taxon>PACMAD clade</taxon>
        <taxon>Arundinoideae</taxon>
        <taxon>Arundineae</taxon>
        <taxon>Arundo</taxon>
    </lineage>
</organism>
<protein>
    <submittedName>
        <fullName evidence="1">Uncharacterized protein</fullName>
    </submittedName>
</protein>
<accession>A0A0A9D3V5</accession>
<evidence type="ECO:0000313" key="1">
    <source>
        <dbReference type="EMBL" id="JAD82481.1"/>
    </source>
</evidence>
<reference evidence="1" key="2">
    <citation type="journal article" date="2015" name="Data Brief">
        <title>Shoot transcriptome of the giant reed, Arundo donax.</title>
        <authorList>
            <person name="Barrero R.A."/>
            <person name="Guerrero F.D."/>
            <person name="Moolhuijzen P."/>
            <person name="Goolsby J.A."/>
            <person name="Tidwell J."/>
            <person name="Bellgard S.E."/>
            <person name="Bellgard M.I."/>
        </authorList>
    </citation>
    <scope>NUCLEOTIDE SEQUENCE</scope>
    <source>
        <tissue evidence="1">Shoot tissue taken approximately 20 cm above the soil surface</tissue>
    </source>
</reference>
<proteinExistence type="predicted"/>
<name>A0A0A9D3V5_ARUDO</name>
<dbReference type="AlphaFoldDB" id="A0A0A9D3V5"/>